<proteinExistence type="predicted"/>
<comment type="caution">
    <text evidence="1">The sequence shown here is derived from an EMBL/GenBank/DDBJ whole genome shotgun (WGS) entry which is preliminary data.</text>
</comment>
<sequence length="107" mass="11564">MVPEMQASLSKKLYFCARAAKANHSPNLQPVSPDANGLFQAFLEVTEDVELNKEELEKKLVGFGCGGASVMVGKKVLELKNSRSSASSLEGCSNMQKLTVSGWNWNG</sequence>
<name>A0AAD9QP12_ACRCE</name>
<gene>
    <name evidence="1" type="ORF">P5673_011932</name>
</gene>
<evidence type="ECO:0000313" key="2">
    <source>
        <dbReference type="Proteomes" id="UP001249851"/>
    </source>
</evidence>
<organism evidence="1 2">
    <name type="scientific">Acropora cervicornis</name>
    <name type="common">Staghorn coral</name>
    <dbReference type="NCBI Taxonomy" id="6130"/>
    <lineage>
        <taxon>Eukaryota</taxon>
        <taxon>Metazoa</taxon>
        <taxon>Cnidaria</taxon>
        <taxon>Anthozoa</taxon>
        <taxon>Hexacorallia</taxon>
        <taxon>Scleractinia</taxon>
        <taxon>Astrocoeniina</taxon>
        <taxon>Acroporidae</taxon>
        <taxon>Acropora</taxon>
    </lineage>
</organism>
<dbReference type="AlphaFoldDB" id="A0AAD9QP12"/>
<dbReference type="Proteomes" id="UP001249851">
    <property type="component" value="Unassembled WGS sequence"/>
</dbReference>
<evidence type="ECO:0000313" key="1">
    <source>
        <dbReference type="EMBL" id="KAK2564490.1"/>
    </source>
</evidence>
<reference evidence="1" key="1">
    <citation type="journal article" date="2023" name="G3 (Bethesda)">
        <title>Whole genome assembly and annotation of the endangered Caribbean coral Acropora cervicornis.</title>
        <authorList>
            <person name="Selwyn J.D."/>
            <person name="Vollmer S.V."/>
        </authorList>
    </citation>
    <scope>NUCLEOTIDE SEQUENCE</scope>
    <source>
        <strain evidence="1">K2</strain>
    </source>
</reference>
<protein>
    <submittedName>
        <fullName evidence="1">Uncharacterized protein</fullName>
    </submittedName>
</protein>
<reference evidence="1" key="2">
    <citation type="journal article" date="2023" name="Science">
        <title>Genomic signatures of disease resistance in endangered staghorn corals.</title>
        <authorList>
            <person name="Vollmer S.V."/>
            <person name="Selwyn J.D."/>
            <person name="Despard B.A."/>
            <person name="Roesel C.L."/>
        </authorList>
    </citation>
    <scope>NUCLEOTIDE SEQUENCE</scope>
    <source>
        <strain evidence="1">K2</strain>
    </source>
</reference>
<accession>A0AAD9QP12</accession>
<keyword evidence="2" id="KW-1185">Reference proteome</keyword>
<dbReference type="EMBL" id="JARQWQ010000022">
    <property type="protein sequence ID" value="KAK2564490.1"/>
    <property type="molecule type" value="Genomic_DNA"/>
</dbReference>